<feature type="domain" description="Retrovirus-related Pol polyprotein from transposon TNT 1-94-like beta-barrel" evidence="2">
    <location>
        <begin position="327"/>
        <end position="407"/>
    </location>
</feature>
<evidence type="ECO:0000256" key="1">
    <source>
        <dbReference type="SAM" id="MobiDB-lite"/>
    </source>
</evidence>
<comment type="caution">
    <text evidence="3">The sequence shown here is derived from an EMBL/GenBank/DDBJ whole genome shotgun (WGS) entry which is preliminary data.</text>
</comment>
<feature type="region of interest" description="Disordered" evidence="1">
    <location>
        <begin position="240"/>
        <end position="281"/>
    </location>
</feature>
<evidence type="ECO:0000313" key="4">
    <source>
        <dbReference type="Proteomes" id="UP000829196"/>
    </source>
</evidence>
<proteinExistence type="predicted"/>
<keyword evidence="4" id="KW-1185">Reference proteome</keyword>
<dbReference type="OrthoDB" id="689502at2759"/>
<gene>
    <name evidence="3" type="ORF">KFK09_004548</name>
</gene>
<dbReference type="PANTHER" id="PTHR47481:SF22">
    <property type="entry name" value="RETROTRANSPOSON GAG DOMAIN-CONTAINING PROTEIN"/>
    <property type="match status" value="1"/>
</dbReference>
<sequence length="489" mass="54407">MADQDSVVSSPPAQYITSGSSSDYTVPAPLKFLISNLKTLVPHPLSAENYHIWRIQILQHFSANGFSGYLTGNLPCPSDASSNEFFKWTLIDRNLISALFSTISPAILPHILSCPTAQDVWKTLKKRIQPNIRSRVIQLKNELHTIQMGNSSMQQYLMRVKNLVDNISVSESQIDTEDILLYILNGLPSTYNSFKTAIRTSLNPIDLDTLYSLLCSEEIAQQQESQKDASVTPTDSAFYANRTNWQKGNSNNRNYKNRKSDNRNTSEAARPNPSAVKTDRPSCQICGKTGHIVINCWHRCNFKYAPTTTSAPRAYLTQQSSTPTNDWIMDSGASSHLTPDLGNLQQSSVYNGPDTISTTNGSTMSIQNSGQGLLPLPDSNRKLYLRNLLHVPSLTHNLLSISKLTSDNKVSICFDANGFVIKDVQDQRPLLLGQLCNGLYRLRTVSTDRPTYLLSRFAIIRSTVAWQARTSTSRCSQWSSAASTLSRTI</sequence>
<accession>A0A8T3C0R4</accession>
<reference evidence="3" key="1">
    <citation type="journal article" date="2022" name="Front. Genet.">
        <title>Chromosome-Scale Assembly of the Dendrobium nobile Genome Provides Insights Into the Molecular Mechanism of the Biosynthesis of the Medicinal Active Ingredient of Dendrobium.</title>
        <authorList>
            <person name="Xu Q."/>
            <person name="Niu S.-C."/>
            <person name="Li K.-L."/>
            <person name="Zheng P.-J."/>
            <person name="Zhang X.-J."/>
            <person name="Jia Y."/>
            <person name="Liu Y."/>
            <person name="Niu Y.-X."/>
            <person name="Yu L.-H."/>
            <person name="Chen D.-F."/>
            <person name="Zhang G.-Q."/>
        </authorList>
    </citation>
    <scope>NUCLEOTIDE SEQUENCE</scope>
    <source>
        <tissue evidence="3">Leaf</tissue>
    </source>
</reference>
<protein>
    <recommendedName>
        <fullName evidence="2">Retrovirus-related Pol polyprotein from transposon TNT 1-94-like beta-barrel domain-containing protein</fullName>
    </recommendedName>
</protein>
<dbReference type="AlphaFoldDB" id="A0A8T3C0R4"/>
<evidence type="ECO:0000259" key="2">
    <source>
        <dbReference type="Pfam" id="PF22936"/>
    </source>
</evidence>
<evidence type="ECO:0000313" key="3">
    <source>
        <dbReference type="EMBL" id="KAI0525156.1"/>
    </source>
</evidence>
<organism evidence="3 4">
    <name type="scientific">Dendrobium nobile</name>
    <name type="common">Orchid</name>
    <dbReference type="NCBI Taxonomy" id="94219"/>
    <lineage>
        <taxon>Eukaryota</taxon>
        <taxon>Viridiplantae</taxon>
        <taxon>Streptophyta</taxon>
        <taxon>Embryophyta</taxon>
        <taxon>Tracheophyta</taxon>
        <taxon>Spermatophyta</taxon>
        <taxon>Magnoliopsida</taxon>
        <taxon>Liliopsida</taxon>
        <taxon>Asparagales</taxon>
        <taxon>Orchidaceae</taxon>
        <taxon>Epidendroideae</taxon>
        <taxon>Malaxideae</taxon>
        <taxon>Dendrobiinae</taxon>
        <taxon>Dendrobium</taxon>
    </lineage>
</organism>
<feature type="region of interest" description="Disordered" evidence="1">
    <location>
        <begin position="1"/>
        <end position="20"/>
    </location>
</feature>
<dbReference type="InterPro" id="IPR054722">
    <property type="entry name" value="PolX-like_BBD"/>
</dbReference>
<dbReference type="Pfam" id="PF14223">
    <property type="entry name" value="Retrotran_gag_2"/>
    <property type="match status" value="1"/>
</dbReference>
<name>A0A8T3C0R4_DENNO</name>
<dbReference type="PANTHER" id="PTHR47481">
    <property type="match status" value="1"/>
</dbReference>
<dbReference type="Pfam" id="PF22936">
    <property type="entry name" value="Pol_BBD"/>
    <property type="match status" value="1"/>
</dbReference>
<dbReference type="Proteomes" id="UP000829196">
    <property type="component" value="Unassembled WGS sequence"/>
</dbReference>
<feature type="region of interest" description="Disordered" evidence="1">
    <location>
        <begin position="338"/>
        <end position="361"/>
    </location>
</feature>
<dbReference type="EMBL" id="JAGYWB010000004">
    <property type="protein sequence ID" value="KAI0525156.1"/>
    <property type="molecule type" value="Genomic_DNA"/>
</dbReference>